<dbReference type="OrthoDB" id="1926878at2759"/>
<dbReference type="Pfam" id="PF22606">
    <property type="entry name" value="Cdc6-ORC-like_ATPase_lid"/>
    <property type="match status" value="1"/>
</dbReference>
<dbReference type="GO" id="GO:0033314">
    <property type="term" value="P:mitotic DNA replication checkpoint signaling"/>
    <property type="evidence" value="ECO:0007669"/>
    <property type="project" value="TreeGrafter"/>
</dbReference>
<dbReference type="InterPro" id="IPR049945">
    <property type="entry name" value="AAA_22"/>
</dbReference>
<accession>A0A316ZFF6</accession>
<dbReference type="EMBL" id="KZ819286">
    <property type="protein sequence ID" value="PWO00260.1"/>
    <property type="molecule type" value="Genomic_DNA"/>
</dbReference>
<keyword evidence="6" id="KW-1185">Reference proteome</keyword>
<protein>
    <submittedName>
        <fullName evidence="5">P-loop containing nucleoside triphosphate hydrolase protein</fullName>
    </submittedName>
</protein>
<evidence type="ECO:0000259" key="4">
    <source>
        <dbReference type="SMART" id="SM00382"/>
    </source>
</evidence>
<dbReference type="SMART" id="SM00382">
    <property type="entry name" value="AAA"/>
    <property type="match status" value="1"/>
</dbReference>
<feature type="domain" description="AAA+ ATPase" evidence="4">
    <location>
        <begin position="218"/>
        <end position="405"/>
    </location>
</feature>
<evidence type="ECO:0000256" key="2">
    <source>
        <dbReference type="ARBA" id="ARBA00022705"/>
    </source>
</evidence>
<dbReference type="Proteomes" id="UP000245946">
    <property type="component" value="Unassembled WGS sequence"/>
</dbReference>
<gene>
    <name evidence="5" type="ORF">FA09DRAFT_315927</name>
</gene>
<dbReference type="Gene3D" id="3.40.50.300">
    <property type="entry name" value="P-loop containing nucleotide triphosphate hydrolases"/>
    <property type="match status" value="1"/>
</dbReference>
<dbReference type="PANTHER" id="PTHR10763">
    <property type="entry name" value="CELL DIVISION CONTROL PROTEIN 6-RELATED"/>
    <property type="match status" value="1"/>
</dbReference>
<reference evidence="5 6" key="1">
    <citation type="journal article" date="2018" name="Mol. Biol. Evol.">
        <title>Broad Genomic Sampling Reveals a Smut Pathogenic Ancestry of the Fungal Clade Ustilaginomycotina.</title>
        <authorList>
            <person name="Kijpornyongpan T."/>
            <person name="Mondo S.J."/>
            <person name="Barry K."/>
            <person name="Sandor L."/>
            <person name="Lee J."/>
            <person name="Lipzen A."/>
            <person name="Pangilinan J."/>
            <person name="LaButti K."/>
            <person name="Hainaut M."/>
            <person name="Henrissat B."/>
            <person name="Grigoriev I.V."/>
            <person name="Spatafora J.W."/>
            <person name="Aime M.C."/>
        </authorList>
    </citation>
    <scope>NUCLEOTIDE SEQUENCE [LARGE SCALE GENOMIC DNA]</scope>
    <source>
        <strain evidence="5 6">MCA 4186</strain>
    </source>
</reference>
<sequence length="705" mass="74382">MSSSSSARSLRSDGPARSFSSTSSFSAGGTRKRPRNAHDDELSFEALAALTPGASMSRLRLNDGAASSCGGSIASPSVSSFSYACDDESYFSSQGTATSSLFESQLCDSQASRCLTPASSVPSTPTHRTKELPAVEAAPTFANVYSHARALLRCSSGTDDVDEGSEAAAEVQVVGREKERKTLQRFLNSRFELYQHLEHSAHPAGEGEALVELDGAQDSGALYVCGMPGTGKTALLRSILAQLREDQLALPAPRIAFVNCMTIEHPRAIFAKVLQALGERDDVPASAGTDAVADALAERDLGALVKDPKRRTLIVLDEIDHLLRNRAQQNVLYRLFSWAATAAPSKNGRGTCALIGIANSLDLTERFVPLLASKGAPPALLHFRPFGAAEIVSVVRARLCGLRERYDGGIVAEETMDVDPTPALFTPAALELAAKKIAQATGDLRKALDAARLAVDAVETEQRKKLLAVPGAEDSATLLAHFTPIDAPKVTPAHILRVLSAVLGSPQLAKVRSLGLQPKLVLLAILVAQRRAQEGLAVLGSGSSGSQDGSSSKTRALRLVDVEATYAAAIKNDGCAFSTLEASEFLDVVELLGVHGLVSTSDGESNAAAASSAGARRASKKQLQAANRSVALAIGADEVLKGITTPPPASSGIAPQTSTLEAVRRMWNAEEERIRRTRGWEARAREMQSVRDVELGGGRMAQGSF</sequence>
<dbReference type="STRING" id="58919.A0A316ZFF6"/>
<dbReference type="InterPro" id="IPR054425">
    <property type="entry name" value="Cdc6_ORC1-like_ATPase_lid"/>
</dbReference>
<evidence type="ECO:0000256" key="3">
    <source>
        <dbReference type="SAM" id="MobiDB-lite"/>
    </source>
</evidence>
<keyword evidence="2" id="KW-0235">DNA replication</keyword>
<evidence type="ECO:0000256" key="1">
    <source>
        <dbReference type="ARBA" id="ARBA00006184"/>
    </source>
</evidence>
<evidence type="ECO:0000313" key="6">
    <source>
        <dbReference type="Proteomes" id="UP000245946"/>
    </source>
</evidence>
<feature type="compositionally biased region" description="Low complexity" evidence="3">
    <location>
        <begin position="16"/>
        <end position="29"/>
    </location>
</feature>
<dbReference type="InterPro" id="IPR027417">
    <property type="entry name" value="P-loop_NTPase"/>
</dbReference>
<dbReference type="GO" id="GO:0016887">
    <property type="term" value="F:ATP hydrolysis activity"/>
    <property type="evidence" value="ECO:0007669"/>
    <property type="project" value="InterPro"/>
</dbReference>
<dbReference type="RefSeq" id="XP_025600538.1">
    <property type="nucleotide sequence ID" value="XM_025740825.1"/>
</dbReference>
<dbReference type="GO" id="GO:0005634">
    <property type="term" value="C:nucleus"/>
    <property type="evidence" value="ECO:0007669"/>
    <property type="project" value="TreeGrafter"/>
</dbReference>
<keyword evidence="5" id="KW-0378">Hydrolase</keyword>
<dbReference type="PANTHER" id="PTHR10763:SF26">
    <property type="entry name" value="CELL DIVISION CONTROL PROTEIN 6 HOMOLOG"/>
    <property type="match status" value="1"/>
</dbReference>
<dbReference type="Gene3D" id="1.10.8.60">
    <property type="match status" value="1"/>
</dbReference>
<dbReference type="GO" id="GO:0006270">
    <property type="term" value="P:DNA replication initiation"/>
    <property type="evidence" value="ECO:0007669"/>
    <property type="project" value="TreeGrafter"/>
</dbReference>
<dbReference type="AlphaFoldDB" id="A0A316ZFF6"/>
<dbReference type="InterPro" id="IPR003593">
    <property type="entry name" value="AAA+_ATPase"/>
</dbReference>
<proteinExistence type="inferred from homology"/>
<comment type="similarity">
    <text evidence="1">Belongs to the CDC6/cdc18 family.</text>
</comment>
<organism evidence="5 6">
    <name type="scientific">Tilletiopsis washingtonensis</name>
    <dbReference type="NCBI Taxonomy" id="58919"/>
    <lineage>
        <taxon>Eukaryota</taxon>
        <taxon>Fungi</taxon>
        <taxon>Dikarya</taxon>
        <taxon>Basidiomycota</taxon>
        <taxon>Ustilaginomycotina</taxon>
        <taxon>Exobasidiomycetes</taxon>
        <taxon>Entylomatales</taxon>
        <taxon>Entylomatales incertae sedis</taxon>
        <taxon>Tilletiopsis</taxon>
    </lineage>
</organism>
<dbReference type="InterPro" id="IPR050311">
    <property type="entry name" value="ORC1/CDC6"/>
</dbReference>
<name>A0A316ZFF6_9BASI</name>
<dbReference type="GO" id="GO:0003688">
    <property type="term" value="F:DNA replication origin binding"/>
    <property type="evidence" value="ECO:0007669"/>
    <property type="project" value="TreeGrafter"/>
</dbReference>
<feature type="region of interest" description="Disordered" evidence="3">
    <location>
        <begin position="1"/>
        <end position="39"/>
    </location>
</feature>
<dbReference type="GeneID" id="37268369"/>
<dbReference type="SUPFAM" id="SSF52540">
    <property type="entry name" value="P-loop containing nucleoside triphosphate hydrolases"/>
    <property type="match status" value="1"/>
</dbReference>
<evidence type="ECO:0000313" key="5">
    <source>
        <dbReference type="EMBL" id="PWO00260.1"/>
    </source>
</evidence>
<dbReference type="Pfam" id="PF13401">
    <property type="entry name" value="AAA_22"/>
    <property type="match status" value="1"/>
</dbReference>